<organism evidence="2 3">
    <name type="scientific">Hypocrea jecorina (strain ATCC 56765 / BCRC 32924 / NRRL 11460 / Rut C-30)</name>
    <name type="common">Trichoderma reesei</name>
    <dbReference type="NCBI Taxonomy" id="1344414"/>
    <lineage>
        <taxon>Eukaryota</taxon>
        <taxon>Fungi</taxon>
        <taxon>Dikarya</taxon>
        <taxon>Ascomycota</taxon>
        <taxon>Pezizomycotina</taxon>
        <taxon>Sordariomycetes</taxon>
        <taxon>Hypocreomycetidae</taxon>
        <taxon>Hypocreales</taxon>
        <taxon>Hypocreaceae</taxon>
        <taxon>Trichoderma</taxon>
    </lineage>
</organism>
<evidence type="ECO:0000256" key="1">
    <source>
        <dbReference type="SAM" id="MobiDB-lite"/>
    </source>
</evidence>
<dbReference type="KEGG" id="trr:M419DRAFT_92774"/>
<dbReference type="Proteomes" id="UP000024376">
    <property type="component" value="Unassembled WGS sequence"/>
</dbReference>
<reference evidence="3" key="1">
    <citation type="journal article" date="2013" name="Ind. Biotechnol.">
        <title>Comparative genomics analysis of Trichoderma reesei strains.</title>
        <authorList>
            <person name="Koike H."/>
            <person name="Aerts A."/>
            <person name="LaButti K."/>
            <person name="Grigoriev I.V."/>
            <person name="Baker S.E."/>
        </authorList>
    </citation>
    <scope>NUCLEOTIDE SEQUENCE [LARGE SCALE GENOMIC DNA]</scope>
    <source>
        <strain evidence="3">ATCC 56765 / BCRC 32924 / NRRL 11460 / Rut C-30</strain>
    </source>
</reference>
<accession>A0A024RVV7</accession>
<name>A0A024RVV7_HYPJR</name>
<dbReference type="AlphaFoldDB" id="A0A024RVV7"/>
<evidence type="ECO:0000313" key="2">
    <source>
        <dbReference type="EMBL" id="ETR96992.1"/>
    </source>
</evidence>
<proteinExistence type="predicted"/>
<dbReference type="HOGENOM" id="CLU_2391906_0_0_1"/>
<gene>
    <name evidence="2" type="ORF">M419DRAFT_92774</name>
</gene>
<feature type="region of interest" description="Disordered" evidence="1">
    <location>
        <begin position="50"/>
        <end position="95"/>
    </location>
</feature>
<sequence length="95" mass="10704">MATLLFLVSSTTLPSRVSRLKDSQDILLCYISKVLTRPFQLHRTISTSSPWSAAPGVTRATHRMEKPSRKRQANRDSMGDAVLNERPILPPDAEW</sequence>
<protein>
    <submittedName>
        <fullName evidence="2">Uncharacterized protein</fullName>
    </submittedName>
</protein>
<dbReference type="EMBL" id="KI911180">
    <property type="protein sequence ID" value="ETR96992.1"/>
    <property type="molecule type" value="Genomic_DNA"/>
</dbReference>
<feature type="compositionally biased region" description="Basic and acidic residues" evidence="1">
    <location>
        <begin position="62"/>
        <end position="78"/>
    </location>
</feature>
<evidence type="ECO:0000313" key="3">
    <source>
        <dbReference type="Proteomes" id="UP000024376"/>
    </source>
</evidence>